<dbReference type="InterPro" id="IPR039426">
    <property type="entry name" value="TonB-dep_rcpt-like"/>
</dbReference>
<dbReference type="InterPro" id="IPR036942">
    <property type="entry name" value="Beta-barrel_TonB_sf"/>
</dbReference>
<dbReference type="SUPFAM" id="SSF49464">
    <property type="entry name" value="Carboxypeptidase regulatory domain-like"/>
    <property type="match status" value="1"/>
</dbReference>
<keyword evidence="8" id="KW-1133">Transmembrane helix</keyword>
<feature type="transmembrane region" description="Helical" evidence="8">
    <location>
        <begin position="12"/>
        <end position="35"/>
    </location>
</feature>
<keyword evidence="6 7" id="KW-0998">Cell outer membrane</keyword>
<evidence type="ECO:0000256" key="5">
    <source>
        <dbReference type="ARBA" id="ARBA00023136"/>
    </source>
</evidence>
<dbReference type="Gene3D" id="2.40.170.20">
    <property type="entry name" value="TonB-dependent receptor, beta-barrel domain"/>
    <property type="match status" value="1"/>
</dbReference>
<dbReference type="Pfam" id="PF07715">
    <property type="entry name" value="Plug"/>
    <property type="match status" value="1"/>
</dbReference>
<evidence type="ECO:0000256" key="1">
    <source>
        <dbReference type="ARBA" id="ARBA00004571"/>
    </source>
</evidence>
<comment type="subcellular location">
    <subcellularLocation>
        <location evidence="1 7">Cell outer membrane</location>
        <topology evidence="1 7">Multi-pass membrane protein</topology>
    </subcellularLocation>
</comment>
<evidence type="ECO:0000256" key="7">
    <source>
        <dbReference type="PROSITE-ProRule" id="PRU01360"/>
    </source>
</evidence>
<dbReference type="Gene3D" id="2.170.130.10">
    <property type="entry name" value="TonB-dependent receptor, plug domain"/>
    <property type="match status" value="1"/>
</dbReference>
<feature type="domain" description="TonB-dependent receptor plug" evidence="9">
    <location>
        <begin position="223"/>
        <end position="330"/>
    </location>
</feature>
<comment type="similarity">
    <text evidence="7">Belongs to the TonB-dependent receptor family.</text>
</comment>
<keyword evidence="2 7" id="KW-0813">Transport</keyword>
<dbReference type="Pfam" id="PF13715">
    <property type="entry name" value="CarbopepD_reg_2"/>
    <property type="match status" value="1"/>
</dbReference>
<comment type="caution">
    <text evidence="10">The sequence shown here is derived from an EMBL/GenBank/DDBJ whole genome shotgun (WGS) entry which is preliminary data.</text>
</comment>
<evidence type="ECO:0000256" key="6">
    <source>
        <dbReference type="ARBA" id="ARBA00023237"/>
    </source>
</evidence>
<dbReference type="Proteomes" id="UP001595814">
    <property type="component" value="Unassembled WGS sequence"/>
</dbReference>
<keyword evidence="11" id="KW-1185">Reference proteome</keyword>
<reference evidence="11" key="1">
    <citation type="journal article" date="2019" name="Int. J. Syst. Evol. Microbiol.">
        <title>The Global Catalogue of Microorganisms (GCM) 10K type strain sequencing project: providing services to taxonomists for standard genome sequencing and annotation.</title>
        <authorList>
            <consortium name="The Broad Institute Genomics Platform"/>
            <consortium name="The Broad Institute Genome Sequencing Center for Infectious Disease"/>
            <person name="Wu L."/>
            <person name="Ma J."/>
        </authorList>
    </citation>
    <scope>NUCLEOTIDE SEQUENCE [LARGE SCALE GENOMIC DNA]</scope>
    <source>
        <strain evidence="11">CECT 7477</strain>
    </source>
</reference>
<keyword evidence="3 7" id="KW-1134">Transmembrane beta strand</keyword>
<dbReference type="NCBIfam" id="TIGR04057">
    <property type="entry name" value="SusC_RagA_signa"/>
    <property type="match status" value="1"/>
</dbReference>
<evidence type="ECO:0000313" key="11">
    <source>
        <dbReference type="Proteomes" id="UP001595814"/>
    </source>
</evidence>
<gene>
    <name evidence="10" type="ORF">ACFOUT_17640</name>
</gene>
<keyword evidence="5 7" id="KW-0472">Membrane</keyword>
<dbReference type="InterPro" id="IPR008969">
    <property type="entry name" value="CarboxyPept-like_regulatory"/>
</dbReference>
<dbReference type="PROSITE" id="PS52016">
    <property type="entry name" value="TONB_DEPENDENT_REC_3"/>
    <property type="match status" value="1"/>
</dbReference>
<dbReference type="RefSeq" id="WP_225621298.1">
    <property type="nucleotide sequence ID" value="NZ_JACYFJ010000006.1"/>
</dbReference>
<keyword evidence="4 7" id="KW-0812">Transmembrane</keyword>
<organism evidence="10 11">
    <name type="scientific">Euzebyella saccharophila</name>
    <dbReference type="NCBI Taxonomy" id="679664"/>
    <lineage>
        <taxon>Bacteria</taxon>
        <taxon>Pseudomonadati</taxon>
        <taxon>Bacteroidota</taxon>
        <taxon>Flavobacteriia</taxon>
        <taxon>Flavobacteriales</taxon>
        <taxon>Flavobacteriaceae</taxon>
        <taxon>Euzebyella</taxon>
    </lineage>
</organism>
<dbReference type="EMBL" id="JBHSAW010000024">
    <property type="protein sequence ID" value="MFC4097713.1"/>
    <property type="molecule type" value="Genomic_DNA"/>
</dbReference>
<dbReference type="InterPro" id="IPR012910">
    <property type="entry name" value="Plug_dom"/>
</dbReference>
<name>A0ABV8JUM6_9FLAO</name>
<proteinExistence type="inferred from homology"/>
<dbReference type="Gene3D" id="2.60.40.1120">
    <property type="entry name" value="Carboxypeptidase-like, regulatory domain"/>
    <property type="match status" value="1"/>
</dbReference>
<evidence type="ECO:0000259" key="9">
    <source>
        <dbReference type="Pfam" id="PF07715"/>
    </source>
</evidence>
<evidence type="ECO:0000256" key="8">
    <source>
        <dbReference type="SAM" id="Phobius"/>
    </source>
</evidence>
<dbReference type="SUPFAM" id="SSF56935">
    <property type="entry name" value="Porins"/>
    <property type="match status" value="1"/>
</dbReference>
<dbReference type="InterPro" id="IPR023996">
    <property type="entry name" value="TonB-dep_OMP_SusC/RagA"/>
</dbReference>
<evidence type="ECO:0000313" key="10">
    <source>
        <dbReference type="EMBL" id="MFC4097713.1"/>
    </source>
</evidence>
<dbReference type="NCBIfam" id="TIGR04056">
    <property type="entry name" value="OMP_RagA_SusC"/>
    <property type="match status" value="1"/>
</dbReference>
<evidence type="ECO:0000256" key="3">
    <source>
        <dbReference type="ARBA" id="ARBA00022452"/>
    </source>
</evidence>
<evidence type="ECO:0000256" key="4">
    <source>
        <dbReference type="ARBA" id="ARBA00022692"/>
    </source>
</evidence>
<dbReference type="InterPro" id="IPR023997">
    <property type="entry name" value="TonB-dep_OMP_SusC/RagA_CS"/>
</dbReference>
<sequence length="1139" mass="127068">MKTTTLGGNFRLLTRPLLLFMKIYILLFTLVSFGLGSEKGFSQNERIRFDSHVSLTVEEILDEIKKQTNYNFIYRSDLFANSPKMVVNKGRVKVGELLERCAETSDFEYSFTENNAIVLRKSPPQAKEVVQYSVSGTVLDNDNIPLSGANIVEQGTANGVTADFDGNFQLNVADENAILEVSYIGYATKNISVNGQTDIQIILEASAAGLEEVVVVGYGTARKKDITGSVISKNLEDSPESKLPTTNVLQNLRGMSGVNVGIQNSPGTNPSLIVRGQNSINGSNAPLIILDGIVYLGNLTNINPQDISKIDVLKDASATAVYGSRAANGVIVITTKKGKIGKPKITYATSFGFNRWGNKFNLMETDQWLEKFADQRELDSTGDVVFDDLTPTENLRQGVNTDWLDLISRQGFFQDHQIDVSGSSDKINYYFSGGYNESEGVIIGDEFNRISISSKLDADITDWLKVGVSGSYNRTDYSGIQANVFDAITMGPLGYPYRYEGMPYDVSSNSETLLERWPLGQSKQSPLWGTDGTVDDVDERNFFRFAGYANVEIPQIKGLSYKINYAAYTEDRTQDRFYHEDYYIPEVATNFYIERYEDAEIQKLLAQANGYNYKRVDFNYVFDNIINYNRRFGDHYLGATLVATRDFTSIKDNRVSGNDFSAAGSTSLGVDGLQKSNNIIYSKNITERANVGYLARLNYAFKDRYNLTGSVRRDGASVFGANRKWGTFSSLGVAWTVSEENFLKGNETLNYLKLKASYGQNGNQGVGPYSTLSAAISGQDGGIRYEFGDNPSQVLYGIAVQNLANSELGWEKTTSFNGGFSSAWFNNRAFLDLDFYFSKTTDQIFTRNIPIMTGFSSIITSLGQVDNRGIEINLRTINIDKENLSWQSDFSFWQNRNIVQSLYGDDNDGDGVEDDDVANSLFIGESLGAIYGYEYVGVVQEDDTAYIENNSAVPGDPMFRDLNGDGVIDADNDRTILGFRKPNFRMNFSNTLTYKNFTLYALLTGVFGGGKDNFYVRENPFRNSFRSRFDTNEVVHDWWTPENQSEEYLRSNYVGNRYLGLQSRGFVRIQDVSLSYAMPQTVLDNLGVSNLEIFAGAKNLYVFTDWFGGGDPEFENGIRPFDNINPVPTTITLGVKTSF</sequence>
<dbReference type="InterPro" id="IPR037066">
    <property type="entry name" value="Plug_dom_sf"/>
</dbReference>
<evidence type="ECO:0000256" key="2">
    <source>
        <dbReference type="ARBA" id="ARBA00022448"/>
    </source>
</evidence>
<protein>
    <submittedName>
        <fullName evidence="10">SusC/RagA family TonB-linked outer membrane protein</fullName>
    </submittedName>
</protein>
<accession>A0ABV8JUM6</accession>